<dbReference type="AlphaFoldDB" id="A0AA88MR73"/>
<feature type="compositionally biased region" description="Polar residues" evidence="1">
    <location>
        <begin position="72"/>
        <end position="92"/>
    </location>
</feature>
<evidence type="ECO:0000256" key="1">
    <source>
        <dbReference type="SAM" id="MobiDB-lite"/>
    </source>
</evidence>
<sequence length="92" mass="10349">MQSHTDGGGSRGSIRSSTTTAVRIPNLSVWKRDPSHDALFEETFYAVSKERKRSPNANNLLTDRRENPKLHISNTERTPRQSISSTAKLLQN</sequence>
<evidence type="ECO:0000313" key="3">
    <source>
        <dbReference type="Proteomes" id="UP001187315"/>
    </source>
</evidence>
<proteinExistence type="predicted"/>
<dbReference type="EMBL" id="JAVHJS010000011">
    <property type="protein sequence ID" value="KAK2843054.1"/>
    <property type="molecule type" value="Genomic_DNA"/>
</dbReference>
<feature type="region of interest" description="Disordered" evidence="1">
    <location>
        <begin position="50"/>
        <end position="92"/>
    </location>
</feature>
<feature type="compositionally biased region" description="Gly residues" evidence="1">
    <location>
        <begin position="1"/>
        <end position="11"/>
    </location>
</feature>
<dbReference type="Proteomes" id="UP001187315">
    <property type="component" value="Unassembled WGS sequence"/>
</dbReference>
<name>A0AA88MR73_TACVA</name>
<organism evidence="2 3">
    <name type="scientific">Tachysurus vachellii</name>
    <name type="common">Darkbarbel catfish</name>
    <name type="synonym">Pelteobagrus vachellii</name>
    <dbReference type="NCBI Taxonomy" id="175792"/>
    <lineage>
        <taxon>Eukaryota</taxon>
        <taxon>Metazoa</taxon>
        <taxon>Chordata</taxon>
        <taxon>Craniata</taxon>
        <taxon>Vertebrata</taxon>
        <taxon>Euteleostomi</taxon>
        <taxon>Actinopterygii</taxon>
        <taxon>Neopterygii</taxon>
        <taxon>Teleostei</taxon>
        <taxon>Ostariophysi</taxon>
        <taxon>Siluriformes</taxon>
        <taxon>Bagridae</taxon>
        <taxon>Tachysurus</taxon>
    </lineage>
</organism>
<comment type="caution">
    <text evidence="2">The sequence shown here is derived from an EMBL/GenBank/DDBJ whole genome shotgun (WGS) entry which is preliminary data.</text>
</comment>
<gene>
    <name evidence="2" type="ORF">Q7C36_011269</name>
</gene>
<evidence type="ECO:0000313" key="2">
    <source>
        <dbReference type="EMBL" id="KAK2843054.1"/>
    </source>
</evidence>
<reference evidence="2" key="1">
    <citation type="submission" date="2023-08" db="EMBL/GenBank/DDBJ databases">
        <title>Pelteobagrus vachellii genome.</title>
        <authorList>
            <person name="Liu H."/>
        </authorList>
    </citation>
    <scope>NUCLEOTIDE SEQUENCE</scope>
    <source>
        <strain evidence="2">PRFRI_2022a</strain>
        <tissue evidence="2">Muscle</tissue>
    </source>
</reference>
<feature type="region of interest" description="Disordered" evidence="1">
    <location>
        <begin position="1"/>
        <end position="25"/>
    </location>
</feature>
<accession>A0AA88MR73</accession>
<protein>
    <submittedName>
        <fullName evidence="2">Uncharacterized protein</fullName>
    </submittedName>
</protein>
<keyword evidence="3" id="KW-1185">Reference proteome</keyword>